<feature type="compositionally biased region" description="Polar residues" evidence="1">
    <location>
        <begin position="1049"/>
        <end position="1062"/>
    </location>
</feature>
<evidence type="ECO:0000313" key="2">
    <source>
        <dbReference type="EMBL" id="EEN47034.1"/>
    </source>
</evidence>
<feature type="compositionally biased region" description="Polar residues" evidence="1">
    <location>
        <begin position="148"/>
        <end position="163"/>
    </location>
</feature>
<feature type="compositionally biased region" description="Polar residues" evidence="1">
    <location>
        <begin position="778"/>
        <end position="789"/>
    </location>
</feature>
<dbReference type="EMBL" id="GG666636">
    <property type="protein sequence ID" value="EEN47034.1"/>
    <property type="molecule type" value="Genomic_DNA"/>
</dbReference>
<feature type="compositionally biased region" description="Polar residues" evidence="1">
    <location>
        <begin position="30"/>
        <end position="45"/>
    </location>
</feature>
<feature type="compositionally biased region" description="Basic and acidic residues" evidence="1">
    <location>
        <begin position="708"/>
        <end position="722"/>
    </location>
</feature>
<sequence length="1147" mass="130287">MPRSRSRRDMTLLQAILDTEGFGESEHPGSDSTLNTTSSVGSNPRGNPRGNPHGNPRGNPRGADPLDLALQQKHRELQLLLWQQHVERQVLMQRQVLQQQVVMHRDSYQHRRGKRGRQQRGPVNIPLGSIPPPVQPYYPVVATRVPTQVQKSQTKVESSTQTVEMEKLARKDKDNKMEGKKRRESSKSKREQDEDRQKELQRISKRRDKETSSKHKNKEKKSSEDNNKAQQNERKKTKKSAEILREEPRPKGQTEVRSRQADEVQVKETGQRSPRLSEEEKEDRGDSDSERGRRHGYDLGTSKDRDSSHRHGNKDHHQGDGNLHDENGNLHRDSSNRKESPHKDDDHHRKVKGDLHGNPRDASPRRDASDSECSDSEYSYSSYSDSFSSSDESDITKSGKGSQKSGSDEGGSKRVTFAEEGRREEKNGPVEEDRVEMHAEKAEELRKAEEKEVKETSGKRKKPRQQSAGRKRTATHPQFTVTSLSSRYLRLVSSLLELKLNPHCPGKERPRTLSSPGKNISEEILKKRAREEKKKRRMERKQEEEEAASPREKQPFQPSDHNLKNSDNPQVQEWLYRKQLAKRQEEWAKQRQQLMNSDNPQVQEWLQKKRLAQRQQRREERAKRRLKFQMKMEERDMKIARMIESDEKVDQWMREKRKLLRRKSQKPRKATVQPSVGQQAETEETTPLSNSNQGQPDLPTLEKQASQLEERLLKDLGTEKGQGDTVQPASGKVGNSTTSPSDGKVAGMDDFARRTVPIRPGRLENSAGVQATGKVPSRPTTAPPRSNSPTKRRGKRSVHPMSARSGGSAKTSVETPQSVGSGLESARSVGSGSETPRDPMRNLSYDQWLVQKRREDQQKKLQVQKEEVDPELQSIIPELARRRVDRATSRKKKLDTGIKHKQSDKDCNKKAAENTDNKPRFVWRLRDDPTLERPPTTRPGSRSPSPGKKSPSPRRPASPLKEPAFYRRQRFSREKMQQFSQSMDSERPEPQGSDCPDLNMHDSKGQSHTSIPTADQPEKGTTEAVLDQSEGRTADQSEKGTTEDVAVIDQSQNKTVDQSKNAYVKADSQSLNKLGSDQSAPACNKTDQSVNSLFAALGLSDEIEEDIDFESESENEEEKVKVKNDRNLSSSQTFITTAVDTDDGSCG</sequence>
<feature type="region of interest" description="Disordered" evidence="1">
    <location>
        <begin position="106"/>
        <end position="130"/>
    </location>
</feature>
<feature type="compositionally biased region" description="Basic and acidic residues" evidence="1">
    <location>
        <begin position="879"/>
        <end position="931"/>
    </location>
</feature>
<feature type="compositionally biased region" description="Low complexity" evidence="1">
    <location>
        <begin position="376"/>
        <end position="390"/>
    </location>
</feature>
<organism>
    <name type="scientific">Branchiostoma floridae</name>
    <name type="common">Florida lancelet</name>
    <name type="synonym">Amphioxus</name>
    <dbReference type="NCBI Taxonomy" id="7739"/>
    <lineage>
        <taxon>Eukaryota</taxon>
        <taxon>Metazoa</taxon>
        <taxon>Chordata</taxon>
        <taxon>Cephalochordata</taxon>
        <taxon>Leptocardii</taxon>
        <taxon>Amphioxiformes</taxon>
        <taxon>Branchiostomatidae</taxon>
        <taxon>Branchiostoma</taxon>
    </lineage>
</organism>
<feature type="compositionally biased region" description="Basic and acidic residues" evidence="1">
    <location>
        <begin position="164"/>
        <end position="178"/>
    </location>
</feature>
<feature type="compositionally biased region" description="Basic and acidic residues" evidence="1">
    <location>
        <begin position="185"/>
        <end position="213"/>
    </location>
</feature>
<feature type="compositionally biased region" description="Polar residues" evidence="1">
    <location>
        <begin position="556"/>
        <end position="571"/>
    </location>
</feature>
<dbReference type="eggNOG" id="ENOG502SF88">
    <property type="taxonomic scope" value="Eukaryota"/>
</dbReference>
<dbReference type="InParanoid" id="C3ZKD5"/>
<feature type="compositionally biased region" description="Acidic residues" evidence="1">
    <location>
        <begin position="1105"/>
        <end position="1117"/>
    </location>
</feature>
<feature type="region of interest" description="Disordered" evidence="1">
    <location>
        <begin position="498"/>
        <end position="629"/>
    </location>
</feature>
<gene>
    <name evidence="2" type="ORF">BRAFLDRAFT_69424</name>
</gene>
<feature type="compositionally biased region" description="Basic and acidic residues" evidence="1">
    <location>
        <begin position="406"/>
        <end position="458"/>
    </location>
</feature>
<feature type="compositionally biased region" description="Polar residues" evidence="1">
    <location>
        <begin position="590"/>
        <end position="604"/>
    </location>
</feature>
<feature type="compositionally biased region" description="Basic residues" evidence="1">
    <location>
        <begin position="459"/>
        <end position="474"/>
    </location>
</feature>
<feature type="compositionally biased region" description="Low complexity" evidence="1">
    <location>
        <begin position="938"/>
        <end position="950"/>
    </location>
</feature>
<proteinExistence type="predicted"/>
<feature type="compositionally biased region" description="Polar residues" evidence="1">
    <location>
        <begin position="808"/>
        <end position="820"/>
    </location>
</feature>
<feature type="region of interest" description="Disordered" evidence="1">
    <location>
        <begin position="148"/>
        <end position="486"/>
    </location>
</feature>
<feature type="compositionally biased region" description="Polar residues" evidence="1">
    <location>
        <begin position="724"/>
        <end position="741"/>
    </location>
</feature>
<feature type="region of interest" description="Disordered" evidence="1">
    <location>
        <begin position="1105"/>
        <end position="1147"/>
    </location>
</feature>
<feature type="compositionally biased region" description="Polar residues" evidence="1">
    <location>
        <begin position="672"/>
        <end position="695"/>
    </location>
</feature>
<protein>
    <submittedName>
        <fullName evidence="2">Uncharacterized protein</fullName>
    </submittedName>
</protein>
<feature type="compositionally biased region" description="Basic and acidic residues" evidence="1">
    <location>
        <begin position="520"/>
        <end position="532"/>
    </location>
</feature>
<name>C3ZKD5_BRAFL</name>
<feature type="compositionally biased region" description="Basic and acidic residues" evidence="1">
    <location>
        <begin position="1029"/>
        <end position="1042"/>
    </location>
</feature>
<evidence type="ECO:0000256" key="1">
    <source>
        <dbReference type="SAM" id="MobiDB-lite"/>
    </source>
</evidence>
<feature type="compositionally biased region" description="Basic and acidic residues" evidence="1">
    <location>
        <begin position="540"/>
        <end position="554"/>
    </location>
</feature>
<feature type="compositionally biased region" description="Basic and acidic residues" evidence="1">
    <location>
        <begin position="220"/>
        <end position="369"/>
    </location>
</feature>
<feature type="compositionally biased region" description="Polar residues" evidence="1">
    <location>
        <begin position="1127"/>
        <end position="1139"/>
    </location>
</feature>
<feature type="region of interest" description="Disordered" evidence="1">
    <location>
        <begin position="658"/>
        <end position="1062"/>
    </location>
</feature>
<feature type="compositionally biased region" description="Basic residues" evidence="1">
    <location>
        <begin position="658"/>
        <end position="669"/>
    </location>
</feature>
<reference evidence="2" key="1">
    <citation type="journal article" date="2008" name="Nature">
        <title>The amphioxus genome and the evolution of the chordate karyotype.</title>
        <authorList>
            <consortium name="US DOE Joint Genome Institute (JGI-PGF)"/>
            <person name="Putnam N.H."/>
            <person name="Butts T."/>
            <person name="Ferrier D.E.K."/>
            <person name="Furlong R.F."/>
            <person name="Hellsten U."/>
            <person name="Kawashima T."/>
            <person name="Robinson-Rechavi M."/>
            <person name="Shoguchi E."/>
            <person name="Terry A."/>
            <person name="Yu J.-K."/>
            <person name="Benito-Gutierrez E.L."/>
            <person name="Dubchak I."/>
            <person name="Garcia-Fernandez J."/>
            <person name="Gibson-Brown J.J."/>
            <person name="Grigoriev I.V."/>
            <person name="Horton A.C."/>
            <person name="de Jong P.J."/>
            <person name="Jurka J."/>
            <person name="Kapitonov V.V."/>
            <person name="Kohara Y."/>
            <person name="Kuroki Y."/>
            <person name="Lindquist E."/>
            <person name="Lucas S."/>
            <person name="Osoegawa K."/>
            <person name="Pennacchio L.A."/>
            <person name="Salamov A.A."/>
            <person name="Satou Y."/>
            <person name="Sauka-Spengler T."/>
            <person name="Schmutz J."/>
            <person name="Shin-I T."/>
            <person name="Toyoda A."/>
            <person name="Bronner-Fraser M."/>
            <person name="Fujiyama A."/>
            <person name="Holland L.Z."/>
            <person name="Holland P.W.H."/>
            <person name="Satoh N."/>
            <person name="Rokhsar D.S."/>
        </authorList>
    </citation>
    <scope>NUCLEOTIDE SEQUENCE [LARGE SCALE GENOMIC DNA]</scope>
    <source>
        <strain evidence="2">S238N-H82</strain>
        <tissue evidence="2">Testes</tissue>
    </source>
</reference>
<dbReference type="AlphaFoldDB" id="C3ZKD5"/>
<accession>C3ZKD5</accession>
<feature type="region of interest" description="Disordered" evidence="1">
    <location>
        <begin position="16"/>
        <end position="65"/>
    </location>
</feature>
<feature type="compositionally biased region" description="Basic and acidic residues" evidence="1">
    <location>
        <begin position="852"/>
        <end position="867"/>
    </location>
</feature>